<gene>
    <name evidence="1" type="ORF">SCALOS_LOCUS8224</name>
</gene>
<evidence type="ECO:0000313" key="1">
    <source>
        <dbReference type="EMBL" id="CAG8638171.1"/>
    </source>
</evidence>
<protein>
    <submittedName>
        <fullName evidence="1">6543_t:CDS:1</fullName>
    </submittedName>
</protein>
<dbReference type="EMBL" id="CAJVPM010021020">
    <property type="protein sequence ID" value="CAG8638171.1"/>
    <property type="molecule type" value="Genomic_DNA"/>
</dbReference>
<accession>A0ACA9N7M9</accession>
<evidence type="ECO:0000313" key="2">
    <source>
        <dbReference type="Proteomes" id="UP000789860"/>
    </source>
</evidence>
<sequence length="180" mass="20311">NNNKENSDMTVNTTEKNLNNNTLKQKEPLKNLSTWDEKVTQDLEREKTNLLQETKENRDNKNKTTEEKTHDSLHNNLDMTKTTNTRVMSTNEPHIETPTNALKENATSASASSSSQKMSIDETSKDKTIEDQKEAPIASRNNDNVTVKTEKVEPIASTSMNTNIEKTLETREATSAENNN</sequence>
<name>A0ACA9N7M9_9GLOM</name>
<dbReference type="Proteomes" id="UP000789860">
    <property type="component" value="Unassembled WGS sequence"/>
</dbReference>
<comment type="caution">
    <text evidence="1">The sequence shown here is derived from an EMBL/GenBank/DDBJ whole genome shotgun (WGS) entry which is preliminary data.</text>
</comment>
<reference evidence="1" key="1">
    <citation type="submission" date="2021-06" db="EMBL/GenBank/DDBJ databases">
        <authorList>
            <person name="Kallberg Y."/>
            <person name="Tangrot J."/>
            <person name="Rosling A."/>
        </authorList>
    </citation>
    <scope>NUCLEOTIDE SEQUENCE</scope>
    <source>
        <strain evidence="1">AU212A</strain>
    </source>
</reference>
<organism evidence="1 2">
    <name type="scientific">Scutellospora calospora</name>
    <dbReference type="NCBI Taxonomy" id="85575"/>
    <lineage>
        <taxon>Eukaryota</taxon>
        <taxon>Fungi</taxon>
        <taxon>Fungi incertae sedis</taxon>
        <taxon>Mucoromycota</taxon>
        <taxon>Glomeromycotina</taxon>
        <taxon>Glomeromycetes</taxon>
        <taxon>Diversisporales</taxon>
        <taxon>Gigasporaceae</taxon>
        <taxon>Scutellospora</taxon>
    </lineage>
</organism>
<keyword evidence="2" id="KW-1185">Reference proteome</keyword>
<feature type="non-terminal residue" evidence="1">
    <location>
        <position position="1"/>
    </location>
</feature>
<proteinExistence type="predicted"/>